<dbReference type="Proteomes" id="UP000326757">
    <property type="component" value="Unassembled WGS sequence"/>
</dbReference>
<gene>
    <name evidence="2" type="ORF">EYC80_001061</name>
</gene>
<dbReference type="EMBL" id="VIGI01000006">
    <property type="protein sequence ID" value="KAB8298903.1"/>
    <property type="molecule type" value="Genomic_DNA"/>
</dbReference>
<feature type="compositionally biased region" description="Basic and acidic residues" evidence="1">
    <location>
        <begin position="94"/>
        <end position="104"/>
    </location>
</feature>
<accession>A0A5N6K849</accession>
<evidence type="ECO:0000313" key="3">
    <source>
        <dbReference type="Proteomes" id="UP000326757"/>
    </source>
</evidence>
<dbReference type="OrthoDB" id="3501546at2759"/>
<name>A0A5N6K849_MONLA</name>
<feature type="compositionally biased region" description="Basic and acidic residues" evidence="1">
    <location>
        <begin position="117"/>
        <end position="127"/>
    </location>
</feature>
<dbReference type="AlphaFoldDB" id="A0A5N6K849"/>
<organism evidence="2 3">
    <name type="scientific">Monilinia laxa</name>
    <name type="common">Brown rot fungus</name>
    <name type="synonym">Sclerotinia laxa</name>
    <dbReference type="NCBI Taxonomy" id="61186"/>
    <lineage>
        <taxon>Eukaryota</taxon>
        <taxon>Fungi</taxon>
        <taxon>Dikarya</taxon>
        <taxon>Ascomycota</taxon>
        <taxon>Pezizomycotina</taxon>
        <taxon>Leotiomycetes</taxon>
        <taxon>Helotiales</taxon>
        <taxon>Sclerotiniaceae</taxon>
        <taxon>Monilinia</taxon>
    </lineage>
</organism>
<comment type="caution">
    <text evidence="2">The sequence shown here is derived from an EMBL/GenBank/DDBJ whole genome shotgun (WGS) entry which is preliminary data.</text>
</comment>
<keyword evidence="3" id="KW-1185">Reference proteome</keyword>
<proteinExistence type="predicted"/>
<feature type="region of interest" description="Disordered" evidence="1">
    <location>
        <begin position="94"/>
        <end position="127"/>
    </location>
</feature>
<sequence length="127" mass="14571">MCTTYFSTYANCHHRPFRRTRCVLYTQDCRTCTGKIEVSTNGGLVCPICFDKILWIQSNGEWEMIETPEGELEKDDWEEVERVGYDWQENSKTNDLKDGFERNKPTALAATKGTTLESKKSVEKSSG</sequence>
<protein>
    <submittedName>
        <fullName evidence="2">Uncharacterized protein</fullName>
    </submittedName>
</protein>
<evidence type="ECO:0000313" key="2">
    <source>
        <dbReference type="EMBL" id="KAB8298903.1"/>
    </source>
</evidence>
<reference evidence="2 3" key="1">
    <citation type="submission" date="2019-06" db="EMBL/GenBank/DDBJ databases">
        <title>Genome Sequence of the Brown Rot Fungal Pathogen Monilinia laxa.</title>
        <authorList>
            <person name="De Miccolis Angelini R.M."/>
            <person name="Landi L."/>
            <person name="Abate D."/>
            <person name="Pollastro S."/>
            <person name="Romanazzi G."/>
            <person name="Faretra F."/>
        </authorList>
    </citation>
    <scope>NUCLEOTIDE SEQUENCE [LARGE SCALE GENOMIC DNA]</scope>
    <source>
        <strain evidence="2 3">Mlax316</strain>
    </source>
</reference>
<evidence type="ECO:0000256" key="1">
    <source>
        <dbReference type="SAM" id="MobiDB-lite"/>
    </source>
</evidence>